<sequence length="118" mass="13278">MVYGSHHLSHFEIILVVLEARNELAGRYIKDLEITIRGIVPTILVGHVVAGHTFPDDSWSNNAMVSSIWFRSHSSIWNDSQMSAEQGWDTSFPHIQPVMSLQALNILPLPNLHIKAQP</sequence>
<dbReference type="OrthoDB" id="3015692at2759"/>
<dbReference type="EMBL" id="KZ293691">
    <property type="protein sequence ID" value="PBK85341.1"/>
    <property type="molecule type" value="Genomic_DNA"/>
</dbReference>
<reference evidence="2" key="1">
    <citation type="journal article" date="2017" name="Nat. Ecol. Evol.">
        <title>Genome expansion and lineage-specific genetic innovations in the forest pathogenic fungi Armillaria.</title>
        <authorList>
            <person name="Sipos G."/>
            <person name="Prasanna A.N."/>
            <person name="Walter M.C."/>
            <person name="O'Connor E."/>
            <person name="Balint B."/>
            <person name="Krizsan K."/>
            <person name="Kiss B."/>
            <person name="Hess J."/>
            <person name="Varga T."/>
            <person name="Slot J."/>
            <person name="Riley R."/>
            <person name="Boka B."/>
            <person name="Rigling D."/>
            <person name="Barry K."/>
            <person name="Lee J."/>
            <person name="Mihaltcheva S."/>
            <person name="LaButti K."/>
            <person name="Lipzen A."/>
            <person name="Waldron R."/>
            <person name="Moloney N.M."/>
            <person name="Sperisen C."/>
            <person name="Kredics L."/>
            <person name="Vagvoelgyi C."/>
            <person name="Patrignani A."/>
            <person name="Fitzpatrick D."/>
            <person name="Nagy I."/>
            <person name="Doyle S."/>
            <person name="Anderson J.B."/>
            <person name="Grigoriev I.V."/>
            <person name="Gueldener U."/>
            <person name="Muensterkoetter M."/>
            <person name="Nagy L.G."/>
        </authorList>
    </citation>
    <scope>NUCLEOTIDE SEQUENCE [LARGE SCALE GENOMIC DNA]</scope>
    <source>
        <strain evidence="2">Ar21-2</strain>
    </source>
</reference>
<proteinExistence type="predicted"/>
<keyword evidence="2" id="KW-1185">Reference proteome</keyword>
<gene>
    <name evidence="1" type="ORF">ARMGADRAFT_1036389</name>
</gene>
<name>A0A2H3CQL6_ARMGA</name>
<dbReference type="AlphaFoldDB" id="A0A2H3CQL6"/>
<accession>A0A2H3CQL6</accession>
<evidence type="ECO:0000313" key="1">
    <source>
        <dbReference type="EMBL" id="PBK85341.1"/>
    </source>
</evidence>
<dbReference type="InParanoid" id="A0A2H3CQL6"/>
<evidence type="ECO:0000313" key="2">
    <source>
        <dbReference type="Proteomes" id="UP000217790"/>
    </source>
</evidence>
<dbReference type="Proteomes" id="UP000217790">
    <property type="component" value="Unassembled WGS sequence"/>
</dbReference>
<protein>
    <submittedName>
        <fullName evidence="1">Uncharacterized protein</fullName>
    </submittedName>
</protein>
<organism evidence="1 2">
    <name type="scientific">Armillaria gallica</name>
    <name type="common">Bulbous honey fungus</name>
    <name type="synonym">Armillaria bulbosa</name>
    <dbReference type="NCBI Taxonomy" id="47427"/>
    <lineage>
        <taxon>Eukaryota</taxon>
        <taxon>Fungi</taxon>
        <taxon>Dikarya</taxon>
        <taxon>Basidiomycota</taxon>
        <taxon>Agaricomycotina</taxon>
        <taxon>Agaricomycetes</taxon>
        <taxon>Agaricomycetidae</taxon>
        <taxon>Agaricales</taxon>
        <taxon>Marasmiineae</taxon>
        <taxon>Physalacriaceae</taxon>
        <taxon>Armillaria</taxon>
    </lineage>
</organism>
<dbReference type="OMA" id="HSSIWND"/>